<evidence type="ECO:0000256" key="1">
    <source>
        <dbReference type="ARBA" id="ARBA00022490"/>
    </source>
</evidence>
<dbReference type="Proteomes" id="UP000664317">
    <property type="component" value="Unassembled WGS sequence"/>
</dbReference>
<evidence type="ECO:0000313" key="11">
    <source>
        <dbReference type="Proteomes" id="UP000664317"/>
    </source>
</evidence>
<reference evidence="10 11" key="1">
    <citation type="submission" date="2021-03" db="EMBL/GenBank/DDBJ databases">
        <title>novel species isolated from a fishpond in China.</title>
        <authorList>
            <person name="Lu H."/>
            <person name="Cai Z."/>
        </authorList>
    </citation>
    <scope>NUCLEOTIDE SEQUENCE [LARGE SCALE GENOMIC DNA]</scope>
    <source>
        <strain evidence="10 11">H41</strain>
    </source>
</reference>
<dbReference type="GO" id="GO:0016779">
    <property type="term" value="F:nucleotidyltransferase activity"/>
    <property type="evidence" value="ECO:0007669"/>
    <property type="project" value="UniProtKB-KW"/>
</dbReference>
<sequence length="207" mass="22772">MEDGRRMLRLRSAQAVESISLSAYILCGGKSSRMGEEKGLVKFRGKTFVQWILDAVSAFVGEPVLVTQNSAYRQFGLELIPDRIAGQGPVGGIFTALGHSNTAQALILSCDIPRISVAALDLLITEARSCPEKITFLSDGKNDYPLIAVYPKSCLPAFAEAVAENRLKLRRLVETLPHQRIVIQPEDVSRLQNINTKTELITLSNLY</sequence>
<dbReference type="CDD" id="cd02503">
    <property type="entry name" value="MobA"/>
    <property type="match status" value="1"/>
</dbReference>
<keyword evidence="5 8" id="KW-0460">Magnesium</keyword>
<dbReference type="EC" id="2.7.7.77" evidence="8"/>
<dbReference type="PANTHER" id="PTHR19136">
    <property type="entry name" value="MOLYBDENUM COFACTOR GUANYLYLTRANSFERASE"/>
    <property type="match status" value="1"/>
</dbReference>
<evidence type="ECO:0000313" key="10">
    <source>
        <dbReference type="EMBL" id="MBN7813027.1"/>
    </source>
</evidence>
<keyword evidence="1 8" id="KW-0963">Cytoplasm</keyword>
<name>A0ABS3C7E5_9BACT</name>
<dbReference type="HAMAP" id="MF_00316">
    <property type="entry name" value="MobA"/>
    <property type="match status" value="1"/>
</dbReference>
<protein>
    <recommendedName>
        <fullName evidence="8">Probable molybdenum cofactor guanylyltransferase</fullName>
        <shortName evidence="8">MoCo guanylyltransferase</shortName>
        <ecNumber evidence="8">2.7.7.77</ecNumber>
    </recommendedName>
    <alternativeName>
        <fullName evidence="8">GTP:molybdopterin guanylyltransferase</fullName>
    </alternativeName>
    <alternativeName>
        <fullName evidence="8">Mo-MPT guanylyltransferase</fullName>
    </alternativeName>
    <alternativeName>
        <fullName evidence="8">Molybdopterin guanylyltransferase</fullName>
    </alternativeName>
    <alternativeName>
        <fullName evidence="8">Molybdopterin-guanine dinucleotide synthase</fullName>
        <shortName evidence="8">MGD synthase</shortName>
    </alternativeName>
</protein>
<keyword evidence="3 8" id="KW-0479">Metal-binding</keyword>
<dbReference type="Gene3D" id="3.90.550.10">
    <property type="entry name" value="Spore Coat Polysaccharide Biosynthesis Protein SpsA, Chain A"/>
    <property type="match status" value="1"/>
</dbReference>
<feature type="binding site" evidence="8">
    <location>
        <position position="111"/>
    </location>
    <ligand>
        <name>GTP</name>
        <dbReference type="ChEBI" id="CHEBI:37565"/>
    </ligand>
</feature>
<dbReference type="InterPro" id="IPR029044">
    <property type="entry name" value="Nucleotide-diphossugar_trans"/>
</dbReference>
<proteinExistence type="inferred from homology"/>
<keyword evidence="6 8" id="KW-0342">GTP-binding</keyword>
<keyword evidence="10" id="KW-0548">Nucleotidyltransferase</keyword>
<keyword evidence="7 8" id="KW-0501">Molybdenum cofactor biosynthesis</keyword>
<evidence type="ECO:0000256" key="2">
    <source>
        <dbReference type="ARBA" id="ARBA00022679"/>
    </source>
</evidence>
<comment type="cofactor">
    <cofactor evidence="8">
        <name>Mg(2+)</name>
        <dbReference type="ChEBI" id="CHEBI:18420"/>
    </cofactor>
</comment>
<keyword evidence="11" id="KW-1185">Reference proteome</keyword>
<evidence type="ECO:0000259" key="9">
    <source>
        <dbReference type="Pfam" id="PF12804"/>
    </source>
</evidence>
<dbReference type="Pfam" id="PF12804">
    <property type="entry name" value="NTP_transf_3"/>
    <property type="match status" value="1"/>
</dbReference>
<comment type="caution">
    <text evidence="8">Lacks conserved residue(s) required for the propagation of feature annotation.</text>
</comment>
<comment type="catalytic activity">
    <reaction evidence="8">
        <text>Mo-molybdopterin + GTP + H(+) = Mo-molybdopterin guanine dinucleotide + diphosphate</text>
        <dbReference type="Rhea" id="RHEA:34243"/>
        <dbReference type="ChEBI" id="CHEBI:15378"/>
        <dbReference type="ChEBI" id="CHEBI:33019"/>
        <dbReference type="ChEBI" id="CHEBI:37565"/>
        <dbReference type="ChEBI" id="CHEBI:71302"/>
        <dbReference type="ChEBI" id="CHEBI:71310"/>
        <dbReference type="EC" id="2.7.7.77"/>
    </reaction>
</comment>
<evidence type="ECO:0000256" key="5">
    <source>
        <dbReference type="ARBA" id="ARBA00022842"/>
    </source>
</evidence>
<feature type="binding site" evidence="8">
    <location>
        <begin position="26"/>
        <end position="28"/>
    </location>
    <ligand>
        <name>GTP</name>
        <dbReference type="ChEBI" id="CHEBI:37565"/>
    </ligand>
</feature>
<dbReference type="InterPro" id="IPR025877">
    <property type="entry name" value="MobA-like_NTP_Trfase"/>
</dbReference>
<dbReference type="InterPro" id="IPR013482">
    <property type="entry name" value="Molybde_CF_guanTrfase"/>
</dbReference>
<evidence type="ECO:0000256" key="6">
    <source>
        <dbReference type="ARBA" id="ARBA00023134"/>
    </source>
</evidence>
<keyword evidence="2 8" id="KW-0808">Transferase</keyword>
<keyword evidence="4 8" id="KW-0547">Nucleotide-binding</keyword>
<feature type="domain" description="MobA-like NTP transferase" evidence="9">
    <location>
        <begin position="23"/>
        <end position="176"/>
    </location>
</feature>
<comment type="caution">
    <text evidence="10">The sequence shown here is derived from an EMBL/GenBank/DDBJ whole genome shotgun (WGS) entry which is preliminary data.</text>
</comment>
<dbReference type="SUPFAM" id="SSF53448">
    <property type="entry name" value="Nucleotide-diphospho-sugar transferases"/>
    <property type="match status" value="1"/>
</dbReference>
<comment type="function">
    <text evidence="8">Transfers a GMP moiety from GTP to Mo-molybdopterin (Mo-MPT) cofactor (Moco or molybdenum cofactor) to form Mo-molybdopterin guanine dinucleotide (Mo-MGD) cofactor.</text>
</comment>
<comment type="similarity">
    <text evidence="8">Belongs to the MobA family.</text>
</comment>
<organism evidence="10 11">
    <name type="scientific">Algoriphagus oliviformis</name>
    <dbReference type="NCBI Taxonomy" id="2811231"/>
    <lineage>
        <taxon>Bacteria</taxon>
        <taxon>Pseudomonadati</taxon>
        <taxon>Bacteroidota</taxon>
        <taxon>Cytophagia</taxon>
        <taxon>Cytophagales</taxon>
        <taxon>Cyclobacteriaceae</taxon>
        <taxon>Algoriphagus</taxon>
    </lineage>
</organism>
<comment type="domain">
    <text evidence="8">The N-terminal domain determines nucleotide recognition and specific binding, while the C-terminal domain determines the specific binding to the target protein.</text>
</comment>
<feature type="binding site" evidence="8">
    <location>
        <position position="38"/>
    </location>
    <ligand>
        <name>GTP</name>
        <dbReference type="ChEBI" id="CHEBI:37565"/>
    </ligand>
</feature>
<dbReference type="EMBL" id="JAFKCT010000010">
    <property type="protein sequence ID" value="MBN7813027.1"/>
    <property type="molecule type" value="Genomic_DNA"/>
</dbReference>
<evidence type="ECO:0000256" key="8">
    <source>
        <dbReference type="HAMAP-Rule" id="MF_00316"/>
    </source>
</evidence>
<accession>A0ABS3C7E5</accession>
<comment type="subcellular location">
    <subcellularLocation>
        <location evidence="8">Cytoplasm</location>
    </subcellularLocation>
</comment>
<dbReference type="RefSeq" id="WP_206579805.1">
    <property type="nucleotide sequence ID" value="NZ_JAFKCT010000010.1"/>
</dbReference>
<feature type="binding site" evidence="8">
    <location>
        <position position="111"/>
    </location>
    <ligand>
        <name>Mg(2+)</name>
        <dbReference type="ChEBI" id="CHEBI:18420"/>
    </ligand>
</feature>
<feature type="binding site" evidence="8">
    <location>
        <position position="82"/>
    </location>
    <ligand>
        <name>GTP</name>
        <dbReference type="ChEBI" id="CHEBI:37565"/>
    </ligand>
</feature>
<evidence type="ECO:0000256" key="7">
    <source>
        <dbReference type="ARBA" id="ARBA00023150"/>
    </source>
</evidence>
<dbReference type="PANTHER" id="PTHR19136:SF81">
    <property type="entry name" value="MOLYBDENUM COFACTOR GUANYLYLTRANSFERASE"/>
    <property type="match status" value="1"/>
</dbReference>
<evidence type="ECO:0000256" key="3">
    <source>
        <dbReference type="ARBA" id="ARBA00022723"/>
    </source>
</evidence>
<evidence type="ECO:0000256" key="4">
    <source>
        <dbReference type="ARBA" id="ARBA00022741"/>
    </source>
</evidence>
<gene>
    <name evidence="8" type="primary">mobA</name>
    <name evidence="10" type="ORF">J0A68_18885</name>
</gene>